<name>A0AAV6TUH2_9ARAC</name>
<dbReference type="AlphaFoldDB" id="A0AAV6TUH2"/>
<comment type="caution">
    <text evidence="2">The sequence shown here is derived from an EMBL/GenBank/DDBJ whole genome shotgun (WGS) entry which is preliminary data.</text>
</comment>
<protein>
    <submittedName>
        <fullName evidence="2">Uncharacterized protein</fullName>
    </submittedName>
</protein>
<dbReference type="EMBL" id="JAFNEN010000975">
    <property type="protein sequence ID" value="KAG8175642.1"/>
    <property type="molecule type" value="Genomic_DNA"/>
</dbReference>
<gene>
    <name evidence="2" type="ORF">JTE90_009121</name>
</gene>
<reference evidence="2 3" key="1">
    <citation type="journal article" date="2022" name="Nat. Ecol. Evol.">
        <title>A masculinizing supergene underlies an exaggerated male reproductive morph in a spider.</title>
        <authorList>
            <person name="Hendrickx F."/>
            <person name="De Corte Z."/>
            <person name="Sonet G."/>
            <person name="Van Belleghem S.M."/>
            <person name="Kostlbacher S."/>
            <person name="Vangestel C."/>
        </authorList>
    </citation>
    <scope>NUCLEOTIDE SEQUENCE [LARGE SCALE GENOMIC DNA]</scope>
    <source>
        <strain evidence="2">W744_W776</strain>
    </source>
</reference>
<dbReference type="Gene3D" id="1.10.287.770">
    <property type="entry name" value="YojJ-like"/>
    <property type="match status" value="1"/>
</dbReference>
<evidence type="ECO:0000256" key="1">
    <source>
        <dbReference type="SAM" id="Phobius"/>
    </source>
</evidence>
<evidence type="ECO:0000313" key="3">
    <source>
        <dbReference type="Proteomes" id="UP000827092"/>
    </source>
</evidence>
<keyword evidence="1" id="KW-1133">Transmembrane helix</keyword>
<organism evidence="2 3">
    <name type="scientific">Oedothorax gibbosus</name>
    <dbReference type="NCBI Taxonomy" id="931172"/>
    <lineage>
        <taxon>Eukaryota</taxon>
        <taxon>Metazoa</taxon>
        <taxon>Ecdysozoa</taxon>
        <taxon>Arthropoda</taxon>
        <taxon>Chelicerata</taxon>
        <taxon>Arachnida</taxon>
        <taxon>Araneae</taxon>
        <taxon>Araneomorphae</taxon>
        <taxon>Entelegynae</taxon>
        <taxon>Araneoidea</taxon>
        <taxon>Linyphiidae</taxon>
        <taxon>Erigoninae</taxon>
        <taxon>Oedothorax</taxon>
    </lineage>
</organism>
<dbReference type="Proteomes" id="UP000827092">
    <property type="component" value="Unassembled WGS sequence"/>
</dbReference>
<feature type="non-terminal residue" evidence="2">
    <location>
        <position position="1"/>
    </location>
</feature>
<keyword evidence="1" id="KW-0472">Membrane</keyword>
<accession>A0AAV6TUH2</accession>
<evidence type="ECO:0000313" key="2">
    <source>
        <dbReference type="EMBL" id="KAG8175642.1"/>
    </source>
</evidence>
<keyword evidence="1" id="KW-0812">Transmembrane</keyword>
<proteinExistence type="predicted"/>
<sequence length="71" mass="8087">HAHMTLYVRFNQYEVTTFVHEQKFESVFSYIGGYVGMWLGVSLVALFDLAETLVNLLVIYPLSQSSGRTIV</sequence>
<keyword evidence="3" id="KW-1185">Reference proteome</keyword>
<feature type="transmembrane region" description="Helical" evidence="1">
    <location>
        <begin position="35"/>
        <end position="60"/>
    </location>
</feature>